<reference evidence="1 2" key="1">
    <citation type="submission" date="2020-02" db="EMBL/GenBank/DDBJ databases">
        <title>Whole-genome analyses of novel actinobacteria.</title>
        <authorList>
            <person name="Sahin N."/>
            <person name="Tokatli A."/>
        </authorList>
    </citation>
    <scope>NUCLEOTIDE SEQUENCE [LARGE SCALE GENOMIC DNA]</scope>
    <source>
        <strain evidence="1 2">YC504</strain>
    </source>
</reference>
<sequence length="146" mass="16465">MSEREPFTLVRITGKYGGSVAIELDESMAPGVPDTSGELMVHNDFVAGVHHTYVEPYDLASWEHVLDEVEAGRDAVWREHARVAEIGIRLVDREEGQDQITVTVADQQTTRVAISLEVNRGWIDEQRGLLHGIREAWKHVHPTAFR</sequence>
<comment type="caution">
    <text evidence="1">The sequence shown here is derived from an EMBL/GenBank/DDBJ whole genome shotgun (WGS) entry which is preliminary data.</text>
</comment>
<dbReference type="EMBL" id="JAAKZW010000172">
    <property type="protein sequence ID" value="NGO79794.1"/>
    <property type="molecule type" value="Genomic_DNA"/>
</dbReference>
<dbReference type="Proteomes" id="UP000481109">
    <property type="component" value="Unassembled WGS sequence"/>
</dbReference>
<gene>
    <name evidence="1" type="ORF">G6045_29665</name>
</gene>
<keyword evidence="2" id="KW-1185">Reference proteome</keyword>
<accession>A0A6G4XSW3</accession>
<name>A0A6G4XSW3_9ACTN</name>
<protein>
    <submittedName>
        <fullName evidence="1">Uncharacterized protein</fullName>
    </submittedName>
</protein>
<dbReference type="AlphaFoldDB" id="A0A6G4XSW3"/>
<evidence type="ECO:0000313" key="2">
    <source>
        <dbReference type="Proteomes" id="UP000481109"/>
    </source>
</evidence>
<proteinExistence type="predicted"/>
<dbReference type="RefSeq" id="WP_165335232.1">
    <property type="nucleotide sequence ID" value="NZ_JAAKZW010000172.1"/>
</dbReference>
<evidence type="ECO:0000313" key="1">
    <source>
        <dbReference type="EMBL" id="NGO79794.1"/>
    </source>
</evidence>
<dbReference type="InterPro" id="IPR046003">
    <property type="entry name" value="DUF5959"/>
</dbReference>
<dbReference type="Pfam" id="PF19384">
    <property type="entry name" value="DUF5959"/>
    <property type="match status" value="1"/>
</dbReference>
<organism evidence="1 2">
    <name type="scientific">Streptomyces mesophilus</name>
    <dbReference type="NCBI Taxonomy" id="1775132"/>
    <lineage>
        <taxon>Bacteria</taxon>
        <taxon>Bacillati</taxon>
        <taxon>Actinomycetota</taxon>
        <taxon>Actinomycetes</taxon>
        <taxon>Kitasatosporales</taxon>
        <taxon>Streptomycetaceae</taxon>
        <taxon>Streptomyces</taxon>
    </lineage>
</organism>